<dbReference type="OrthoDB" id="9768885at2"/>
<feature type="transmembrane region" description="Helical" evidence="6">
    <location>
        <begin position="282"/>
        <end position="306"/>
    </location>
</feature>
<dbReference type="Pfam" id="PF00375">
    <property type="entry name" value="SDF"/>
    <property type="match status" value="1"/>
</dbReference>
<keyword evidence="5 6" id="KW-0472">Membrane</keyword>
<feature type="transmembrane region" description="Helical" evidence="6">
    <location>
        <begin position="359"/>
        <end position="383"/>
    </location>
</feature>
<dbReference type="PATRIC" id="fig|86105.3.peg.1079"/>
<name>A0A0C1QXZ3_9RICK</name>
<feature type="transmembrane region" description="Helical" evidence="6">
    <location>
        <begin position="202"/>
        <end position="224"/>
    </location>
</feature>
<feature type="transmembrane region" description="Helical" evidence="6">
    <location>
        <begin position="76"/>
        <end position="103"/>
    </location>
</feature>
<dbReference type="Proteomes" id="UP000031258">
    <property type="component" value="Unassembled WGS sequence"/>
</dbReference>
<feature type="transmembrane region" description="Helical" evidence="6">
    <location>
        <begin position="318"/>
        <end position="339"/>
    </location>
</feature>
<dbReference type="STRING" id="86105.NF27_EY00110"/>
<evidence type="ECO:0000313" key="7">
    <source>
        <dbReference type="EMBL" id="KIE04915.1"/>
    </source>
</evidence>
<dbReference type="InterPro" id="IPR036458">
    <property type="entry name" value="Na:dicarbo_symporter_sf"/>
</dbReference>
<keyword evidence="8" id="KW-1185">Reference proteome</keyword>
<keyword evidence="4 6" id="KW-1133">Transmembrane helix</keyword>
<dbReference type="GO" id="GO:0005886">
    <property type="term" value="C:plasma membrane"/>
    <property type="evidence" value="ECO:0007669"/>
    <property type="project" value="TreeGrafter"/>
</dbReference>
<reference evidence="7 8" key="1">
    <citation type="submission" date="2014-11" db="EMBL/GenBank/DDBJ databases">
        <title>A Rickettsiales Symbiont of Amoebae With Ancient Features.</title>
        <authorList>
            <person name="Schulz F."/>
            <person name="Martijn J."/>
            <person name="Wascher F."/>
            <person name="Kostanjsek R."/>
            <person name="Ettema T.J."/>
            <person name="Horn M."/>
        </authorList>
    </citation>
    <scope>NUCLEOTIDE SEQUENCE [LARGE SCALE GENOMIC DNA]</scope>
    <source>
        <strain evidence="7 8">UWC36</strain>
    </source>
</reference>
<feature type="transmembrane region" description="Helical" evidence="6">
    <location>
        <begin position="38"/>
        <end position="64"/>
    </location>
</feature>
<dbReference type="RefSeq" id="WP_039456872.1">
    <property type="nucleotide sequence ID" value="NZ_JSWE01000124.1"/>
</dbReference>
<organism evidence="7 8">
    <name type="scientific">Candidatus Jidaibacter acanthamoebae</name>
    <dbReference type="NCBI Taxonomy" id="86105"/>
    <lineage>
        <taxon>Bacteria</taxon>
        <taxon>Pseudomonadati</taxon>
        <taxon>Pseudomonadota</taxon>
        <taxon>Alphaproteobacteria</taxon>
        <taxon>Rickettsiales</taxon>
        <taxon>Candidatus Midichloriaceae</taxon>
        <taxon>Candidatus Jidaibacter</taxon>
    </lineage>
</organism>
<sequence length="404" mass="44727">MLGKASSIKNIKLPLILLFVLLIPLFFGGIVPLEIKSFFYAISLTMKCTLILITPLIIFSFLFSSLISLKTNIIKFVVILISAVFISNFIAICTGFAISFTALPKLHLPIQNSFNDPAQLKPLWEFCIPKLIPTEFALIGGFLFGIFFSLKKSSIAEKIAEKLNEISTGFLKRIFVPLLPLFILGFVFKLEADQVLLKSLKVYSPVFFVIVGTQICYIILLYMIASNFSLKRFFTYIRNVFPATITGFSTISSMATMPMLIIATEKNLNNPTIVKTIIPATINIHTIGSALGLIILSYATLLTFDYQLPTSSALLKFAFYYALAKFAVVAVPGGVLIIMCPLLEKYLGFTGEMTGLITAVYMLLDPFGTAVNVTGNGAFAIIFSKIYKPSSKKKQFTLFESQKI</sequence>
<evidence type="ECO:0000256" key="4">
    <source>
        <dbReference type="ARBA" id="ARBA00022989"/>
    </source>
</evidence>
<protein>
    <submittedName>
        <fullName evidence="7">Uncharacterized protein</fullName>
    </submittedName>
</protein>
<gene>
    <name evidence="7" type="ORF">NF27_EY00110</name>
</gene>
<dbReference type="Gene3D" id="1.10.3860.10">
    <property type="entry name" value="Sodium:dicarboxylate symporter"/>
    <property type="match status" value="1"/>
</dbReference>
<accession>A0A0C1QXZ3</accession>
<dbReference type="PANTHER" id="PTHR42865:SF8">
    <property type="entry name" value="SERINE_THREONINE TRANSPORTER SSTT"/>
    <property type="match status" value="1"/>
</dbReference>
<comment type="caution">
    <text evidence="7">The sequence shown here is derived from an EMBL/GenBank/DDBJ whole genome shotgun (WGS) entry which is preliminary data.</text>
</comment>
<dbReference type="InterPro" id="IPR001991">
    <property type="entry name" value="Na-dicarboxylate_symporter"/>
</dbReference>
<dbReference type="AlphaFoldDB" id="A0A0C1QXZ3"/>
<dbReference type="EMBL" id="JSWE01000124">
    <property type="protein sequence ID" value="KIE04915.1"/>
    <property type="molecule type" value="Genomic_DNA"/>
</dbReference>
<evidence type="ECO:0000256" key="3">
    <source>
        <dbReference type="ARBA" id="ARBA00022692"/>
    </source>
</evidence>
<keyword evidence="2" id="KW-0813">Transport</keyword>
<feature type="transmembrane region" description="Helical" evidence="6">
    <location>
        <begin position="131"/>
        <end position="150"/>
    </location>
</feature>
<dbReference type="GO" id="GO:0032329">
    <property type="term" value="P:serine transport"/>
    <property type="evidence" value="ECO:0007669"/>
    <property type="project" value="TreeGrafter"/>
</dbReference>
<proteinExistence type="predicted"/>
<feature type="transmembrane region" description="Helical" evidence="6">
    <location>
        <begin position="170"/>
        <end position="190"/>
    </location>
</feature>
<comment type="subcellular location">
    <subcellularLocation>
        <location evidence="1">Membrane</location>
        <topology evidence="1">Multi-pass membrane protein</topology>
    </subcellularLocation>
</comment>
<feature type="transmembrane region" description="Helical" evidence="6">
    <location>
        <begin position="236"/>
        <end position="262"/>
    </location>
</feature>
<keyword evidence="3 6" id="KW-0812">Transmembrane</keyword>
<evidence type="ECO:0000256" key="6">
    <source>
        <dbReference type="SAM" id="Phobius"/>
    </source>
</evidence>
<evidence type="ECO:0000313" key="8">
    <source>
        <dbReference type="Proteomes" id="UP000031258"/>
    </source>
</evidence>
<dbReference type="GO" id="GO:0005295">
    <property type="term" value="F:neutral L-amino acid:sodium symporter activity"/>
    <property type="evidence" value="ECO:0007669"/>
    <property type="project" value="TreeGrafter"/>
</dbReference>
<evidence type="ECO:0000256" key="5">
    <source>
        <dbReference type="ARBA" id="ARBA00023136"/>
    </source>
</evidence>
<dbReference type="SUPFAM" id="SSF118215">
    <property type="entry name" value="Proton glutamate symport protein"/>
    <property type="match status" value="1"/>
</dbReference>
<evidence type="ECO:0000256" key="1">
    <source>
        <dbReference type="ARBA" id="ARBA00004141"/>
    </source>
</evidence>
<evidence type="ECO:0000256" key="2">
    <source>
        <dbReference type="ARBA" id="ARBA00022448"/>
    </source>
</evidence>
<dbReference type="PANTHER" id="PTHR42865">
    <property type="entry name" value="PROTON/GLUTAMATE-ASPARTATE SYMPORTER"/>
    <property type="match status" value="1"/>
</dbReference>